<dbReference type="EMBL" id="PXYH01000090">
    <property type="protein sequence ID" value="PSJ35637.1"/>
    <property type="molecule type" value="Genomic_DNA"/>
</dbReference>
<evidence type="ECO:0000313" key="3">
    <source>
        <dbReference type="Proteomes" id="UP000242181"/>
    </source>
</evidence>
<dbReference type="RefSeq" id="WP_219899692.1">
    <property type="nucleotide sequence ID" value="NZ_PXYH01000090.1"/>
</dbReference>
<proteinExistence type="predicted"/>
<comment type="caution">
    <text evidence="2">The sequence shown here is derived from an EMBL/GenBank/DDBJ whole genome shotgun (WGS) entry which is preliminary data.</text>
</comment>
<keyword evidence="2" id="KW-0695">RNA-directed DNA polymerase</keyword>
<reference evidence="2 3" key="1">
    <citation type="submission" date="2018-03" db="EMBL/GenBank/DDBJ databases">
        <title>The draft genome of Zobellella taiwanensis JCM 13381.</title>
        <authorList>
            <person name="Liu L."/>
            <person name="Li L."/>
            <person name="Wang T."/>
            <person name="Zhang X."/>
            <person name="Liang L."/>
        </authorList>
    </citation>
    <scope>NUCLEOTIDE SEQUENCE [LARGE SCALE GENOMIC DNA]</scope>
    <source>
        <strain evidence="2 3">JCM 13381</strain>
    </source>
</reference>
<feature type="domain" description="Group II intron maturase-specific" evidence="1">
    <location>
        <begin position="51"/>
        <end position="83"/>
    </location>
</feature>
<organism evidence="2 3">
    <name type="scientific">Zobellella taiwanensis</name>
    <dbReference type="NCBI Taxonomy" id="347535"/>
    <lineage>
        <taxon>Bacteria</taxon>
        <taxon>Pseudomonadati</taxon>
        <taxon>Pseudomonadota</taxon>
        <taxon>Gammaproteobacteria</taxon>
        <taxon>Aeromonadales</taxon>
        <taxon>Aeromonadaceae</taxon>
        <taxon>Zobellella</taxon>
    </lineage>
</organism>
<feature type="non-terminal residue" evidence="2">
    <location>
        <position position="1"/>
    </location>
</feature>
<evidence type="ECO:0000313" key="2">
    <source>
        <dbReference type="EMBL" id="PSJ35637.1"/>
    </source>
</evidence>
<keyword evidence="3" id="KW-1185">Reference proteome</keyword>
<dbReference type="Proteomes" id="UP000242181">
    <property type="component" value="Unassembled WGS sequence"/>
</dbReference>
<accession>A0A2P7QCD3</accession>
<evidence type="ECO:0000259" key="1">
    <source>
        <dbReference type="Pfam" id="PF08388"/>
    </source>
</evidence>
<keyword evidence="2" id="KW-0548">Nucleotidyltransferase</keyword>
<dbReference type="Pfam" id="PF08388">
    <property type="entry name" value="GIIM"/>
    <property type="match status" value="1"/>
</dbReference>
<keyword evidence="2" id="KW-0808">Transferase</keyword>
<dbReference type="GO" id="GO:0003964">
    <property type="term" value="F:RNA-directed DNA polymerase activity"/>
    <property type="evidence" value="ECO:0007669"/>
    <property type="project" value="UniProtKB-KW"/>
</dbReference>
<name>A0A2P7QCD3_9GAMM</name>
<protein>
    <submittedName>
        <fullName evidence="2">Group II intron reverse transcriptase/maturase</fullName>
    </submittedName>
</protein>
<gene>
    <name evidence="2" type="ORF">C7I36_17055</name>
</gene>
<dbReference type="AlphaFoldDB" id="A0A2P7QCD3"/>
<sequence length="84" mass="9362">LRVAQSYLEGELKLTVNATKTHIVHSDEGVKFLGVVIHTNYTCIQDKKVVKLKQKLKALTKRNRGIGLAAIIHELNPVLRGFVS</sequence>
<dbReference type="InterPro" id="IPR013597">
    <property type="entry name" value="Mat_intron_G2"/>
</dbReference>
<feature type="non-terminal residue" evidence="2">
    <location>
        <position position="84"/>
    </location>
</feature>